<organism evidence="1 2">
    <name type="scientific">Eiseniibacteriota bacterium</name>
    <dbReference type="NCBI Taxonomy" id="2212470"/>
    <lineage>
        <taxon>Bacteria</taxon>
        <taxon>Candidatus Eiseniibacteriota</taxon>
    </lineage>
</organism>
<dbReference type="AlphaFoldDB" id="A0A956N9I4"/>
<protein>
    <submittedName>
        <fullName evidence="1">Uncharacterized protein</fullName>
    </submittedName>
</protein>
<evidence type="ECO:0000313" key="1">
    <source>
        <dbReference type="EMBL" id="MCA9755079.1"/>
    </source>
</evidence>
<dbReference type="Proteomes" id="UP000739538">
    <property type="component" value="Unassembled WGS sequence"/>
</dbReference>
<sequence length="228" mass="25202">MIPNLDAGLERSLGSLRGVRSVRIERESEGNLQVFVVAEDHSTPEAIVAQVRTLVRAERGEDLLPNNVHVAQVVPARSERIRLVFRSVHIYREGQRAEAQVELFEGERSRVGRAEGVAVRGGLIRLVALATLDAVGPAFGRDVAIDLAAAQRKRIGGRSFVLCHLVLVRRREEQHLSGSVLVTSDPLEATVFAVLDALNRVLPEKAVEEEIEYEVEDIVSLHREGDWA</sequence>
<dbReference type="EMBL" id="JAGQHS010000015">
    <property type="protein sequence ID" value="MCA9755079.1"/>
    <property type="molecule type" value="Genomic_DNA"/>
</dbReference>
<gene>
    <name evidence="1" type="ORF">KDA27_04690</name>
</gene>
<accession>A0A956N9I4</accession>
<name>A0A956N9I4_UNCEI</name>
<proteinExistence type="predicted"/>
<reference evidence="1" key="1">
    <citation type="submission" date="2020-04" db="EMBL/GenBank/DDBJ databases">
        <authorList>
            <person name="Zhang T."/>
        </authorList>
    </citation>
    <scope>NUCLEOTIDE SEQUENCE</scope>
    <source>
        <strain evidence="1">HKST-UBA02</strain>
    </source>
</reference>
<comment type="caution">
    <text evidence="1">The sequence shown here is derived from an EMBL/GenBank/DDBJ whole genome shotgun (WGS) entry which is preliminary data.</text>
</comment>
<evidence type="ECO:0000313" key="2">
    <source>
        <dbReference type="Proteomes" id="UP000739538"/>
    </source>
</evidence>
<reference evidence="1" key="2">
    <citation type="journal article" date="2021" name="Microbiome">
        <title>Successional dynamics and alternative stable states in a saline activated sludge microbial community over 9 years.</title>
        <authorList>
            <person name="Wang Y."/>
            <person name="Ye J."/>
            <person name="Ju F."/>
            <person name="Liu L."/>
            <person name="Boyd J.A."/>
            <person name="Deng Y."/>
            <person name="Parks D.H."/>
            <person name="Jiang X."/>
            <person name="Yin X."/>
            <person name="Woodcroft B.J."/>
            <person name="Tyson G.W."/>
            <person name="Hugenholtz P."/>
            <person name="Polz M.F."/>
            <person name="Zhang T."/>
        </authorList>
    </citation>
    <scope>NUCLEOTIDE SEQUENCE</scope>
    <source>
        <strain evidence="1">HKST-UBA02</strain>
    </source>
</reference>